<comment type="pathway">
    <text evidence="2">Cell wall biogenesis; peptidoglycan recycling.</text>
</comment>
<comment type="function">
    <text evidence="2">Catalyzes the specific phosphorylation of 1,6-anhydro-N-acetylmuramic acid (anhMurNAc) with the simultaneous cleavage of the 1,6-anhydro ring, generating MurNAc-6-P. Is required for the utilization of anhMurNAc either imported from the medium or derived from its own cell wall murein, and thus plays a role in cell wall recycling.</text>
</comment>
<dbReference type="GO" id="GO:0016301">
    <property type="term" value="F:kinase activity"/>
    <property type="evidence" value="ECO:0007669"/>
    <property type="project" value="UniProtKB-KW"/>
</dbReference>
<dbReference type="SUPFAM" id="SSF53067">
    <property type="entry name" value="Actin-like ATPase domain"/>
    <property type="match status" value="1"/>
</dbReference>
<keyword evidence="1 2" id="KW-0119">Carbohydrate metabolism</keyword>
<dbReference type="EC" id="2.7.1.170" evidence="2"/>
<dbReference type="STRING" id="1367847.JCM7686_0861"/>
<dbReference type="RefSeq" id="WP_020949609.1">
    <property type="nucleotide sequence ID" value="NC_022041.1"/>
</dbReference>
<dbReference type="GO" id="GO:0016773">
    <property type="term" value="F:phosphotransferase activity, alcohol group as acceptor"/>
    <property type="evidence" value="ECO:0007669"/>
    <property type="project" value="UniProtKB-UniRule"/>
</dbReference>
<dbReference type="PATRIC" id="fig|1367847.3.peg.821"/>
<dbReference type="InterPro" id="IPR005338">
    <property type="entry name" value="Anhydro_N_Ac-Mur_kinase"/>
</dbReference>
<dbReference type="GO" id="GO:0009254">
    <property type="term" value="P:peptidoglycan turnover"/>
    <property type="evidence" value="ECO:0007669"/>
    <property type="project" value="UniProtKB-UniRule"/>
</dbReference>
<evidence type="ECO:0000256" key="3">
    <source>
        <dbReference type="SAM" id="MobiDB-lite"/>
    </source>
</evidence>
<dbReference type="Pfam" id="PF03702">
    <property type="entry name" value="AnmK"/>
    <property type="match status" value="1"/>
</dbReference>
<dbReference type="GO" id="GO:0097175">
    <property type="term" value="P:1,6-anhydro-N-acetyl-beta-muramic acid catabolic process"/>
    <property type="evidence" value="ECO:0007669"/>
    <property type="project" value="UniProtKB-UniRule"/>
</dbReference>
<dbReference type="HOGENOM" id="CLU_038782_3_0_5"/>
<evidence type="ECO:0000256" key="2">
    <source>
        <dbReference type="HAMAP-Rule" id="MF_01270"/>
    </source>
</evidence>
<dbReference type="HAMAP" id="MF_01270">
    <property type="entry name" value="AnhMurNAc_kinase"/>
    <property type="match status" value="1"/>
</dbReference>
<evidence type="ECO:0000313" key="4">
    <source>
        <dbReference type="EMBL" id="AGT07970.1"/>
    </source>
</evidence>
<comment type="catalytic activity">
    <reaction evidence="2">
        <text>1,6-anhydro-N-acetyl-beta-muramate + ATP + H2O = N-acetyl-D-muramate 6-phosphate + ADP + H(+)</text>
        <dbReference type="Rhea" id="RHEA:24952"/>
        <dbReference type="ChEBI" id="CHEBI:15377"/>
        <dbReference type="ChEBI" id="CHEBI:15378"/>
        <dbReference type="ChEBI" id="CHEBI:30616"/>
        <dbReference type="ChEBI" id="CHEBI:58690"/>
        <dbReference type="ChEBI" id="CHEBI:58722"/>
        <dbReference type="ChEBI" id="CHEBI:456216"/>
        <dbReference type="EC" id="2.7.1.170"/>
    </reaction>
</comment>
<keyword evidence="2 4" id="KW-0808">Transferase</keyword>
<proteinExistence type="inferred from homology"/>
<dbReference type="KEGG" id="pami:JCM7686_0861"/>
<dbReference type="InterPro" id="IPR043129">
    <property type="entry name" value="ATPase_NBD"/>
</dbReference>
<feature type="binding site" evidence="2">
    <location>
        <begin position="14"/>
        <end position="21"/>
    </location>
    <ligand>
        <name>ATP</name>
        <dbReference type="ChEBI" id="CHEBI:30616"/>
    </ligand>
</feature>
<keyword evidence="2" id="KW-0547">Nucleotide-binding</keyword>
<dbReference type="UniPathway" id="UPA00343"/>
<name>S5XX03_PARAH</name>
<dbReference type="EMBL" id="CP006650">
    <property type="protein sequence ID" value="AGT07970.1"/>
    <property type="molecule type" value="Genomic_DNA"/>
</dbReference>
<accession>S5XX03</accession>
<dbReference type="Gene3D" id="3.30.420.40">
    <property type="match status" value="2"/>
</dbReference>
<dbReference type="Proteomes" id="UP000015480">
    <property type="component" value="Chromosome"/>
</dbReference>
<organism evidence="4 5">
    <name type="scientific">Paracoccus aminophilus JCM 7686</name>
    <dbReference type="NCBI Taxonomy" id="1367847"/>
    <lineage>
        <taxon>Bacteria</taxon>
        <taxon>Pseudomonadati</taxon>
        <taxon>Pseudomonadota</taxon>
        <taxon>Alphaproteobacteria</taxon>
        <taxon>Rhodobacterales</taxon>
        <taxon>Paracoccaceae</taxon>
        <taxon>Paracoccus</taxon>
    </lineage>
</organism>
<sequence length="388" mass="40300">MTNRMIRALGLMSGTSLDGVDAAIIETDGLRIAGFGRSAYAGYSDNEAQVLHEALGRWPGEPGVAEAAELSVAAHAGLAAQFPEAEVLGYHGQTLAHDPAGGRTHQAGDGAALAHRLDRPVVWDFRSEDVRQGGEGAPLAPFFHWACAVWAMGQGRLPEAPVAFLNLGGVGNITFVDPRAQAPEAEGACLAFDTGPANAPVNDLMRKRLRRERDEGGALALAGRVDEAVIADFLSHPYFARVPPKSLDRDAFTALSQAVEGLSDADAAATLTEAAAAAAGAGMLWMPEPPERVLVCGGGRHNRAMMAALARRIAAEVVPVEEAGLDGDMLEAQAFGWLAVRVLQGLPTSGPGTTGVAAPVSGGRISYPRRSGPMPSSASREQIPGRAG</sequence>
<keyword evidence="2 4" id="KW-0418">Kinase</keyword>
<reference evidence="4 5" key="1">
    <citation type="journal article" date="2014" name="BMC Genomics">
        <title>Architecture and functions of a multipartite genome of the methylotrophic bacterium Paracoccus aminophilus JCM 7686, containing primary and secondary chromids.</title>
        <authorList>
            <person name="Dziewit L."/>
            <person name="Czarnecki J."/>
            <person name="Wibberg D."/>
            <person name="Radlinska M."/>
            <person name="Mrozek P."/>
            <person name="Szymczak M."/>
            <person name="Schluter A."/>
            <person name="Puhler A."/>
            <person name="Bartosik D."/>
        </authorList>
    </citation>
    <scope>NUCLEOTIDE SEQUENCE [LARGE SCALE GENOMIC DNA]</scope>
    <source>
        <strain evidence="4">JCM 7686</strain>
    </source>
</reference>
<gene>
    <name evidence="2" type="primary">anmK</name>
    <name evidence="4" type="ORF">JCM7686_0861</name>
</gene>
<comment type="similarity">
    <text evidence="2">Belongs to the anhydro-N-acetylmuramic acid kinase family.</text>
</comment>
<dbReference type="eggNOG" id="COG2377">
    <property type="taxonomic scope" value="Bacteria"/>
</dbReference>
<dbReference type="UniPathway" id="UPA00544"/>
<feature type="region of interest" description="Disordered" evidence="3">
    <location>
        <begin position="348"/>
        <end position="388"/>
    </location>
</feature>
<dbReference type="GO" id="GO:0006040">
    <property type="term" value="P:amino sugar metabolic process"/>
    <property type="evidence" value="ECO:0007669"/>
    <property type="project" value="InterPro"/>
</dbReference>
<protein>
    <recommendedName>
        <fullName evidence="2">Anhydro-N-acetylmuramic acid kinase</fullName>
        <ecNumber evidence="2">2.7.1.170</ecNumber>
    </recommendedName>
    <alternativeName>
        <fullName evidence="2">AnhMurNAc kinase</fullName>
    </alternativeName>
</protein>
<dbReference type="GO" id="GO:0005524">
    <property type="term" value="F:ATP binding"/>
    <property type="evidence" value="ECO:0007669"/>
    <property type="project" value="UniProtKB-UniRule"/>
</dbReference>
<comment type="pathway">
    <text evidence="2">Amino-sugar metabolism; 1,6-anhydro-N-acetylmuramate degradation.</text>
</comment>
<keyword evidence="5" id="KW-1185">Reference proteome</keyword>
<dbReference type="PANTHER" id="PTHR30605">
    <property type="entry name" value="ANHYDRO-N-ACETYLMURAMIC ACID KINASE"/>
    <property type="match status" value="1"/>
</dbReference>
<dbReference type="NCBIfam" id="NF007141">
    <property type="entry name" value="PRK09585.1-5"/>
    <property type="match status" value="1"/>
</dbReference>
<evidence type="ECO:0000256" key="1">
    <source>
        <dbReference type="ARBA" id="ARBA00023277"/>
    </source>
</evidence>
<dbReference type="AlphaFoldDB" id="S5XX03"/>
<dbReference type="PANTHER" id="PTHR30605:SF0">
    <property type="entry name" value="ANHYDRO-N-ACETYLMURAMIC ACID KINASE"/>
    <property type="match status" value="1"/>
</dbReference>
<evidence type="ECO:0000313" key="5">
    <source>
        <dbReference type="Proteomes" id="UP000015480"/>
    </source>
</evidence>
<keyword evidence="2" id="KW-0067">ATP-binding</keyword>